<name>A0ABP6WC93_9GAMM</name>
<protein>
    <submittedName>
        <fullName evidence="1">Uncharacterized protein</fullName>
    </submittedName>
</protein>
<organism evidence="1 2">
    <name type="scientific">Zobellella aerophila</name>
    <dbReference type="NCBI Taxonomy" id="870480"/>
    <lineage>
        <taxon>Bacteria</taxon>
        <taxon>Pseudomonadati</taxon>
        <taxon>Pseudomonadota</taxon>
        <taxon>Gammaproteobacteria</taxon>
        <taxon>Aeromonadales</taxon>
        <taxon>Aeromonadaceae</taxon>
        <taxon>Zobellella</taxon>
    </lineage>
</organism>
<keyword evidence="2" id="KW-1185">Reference proteome</keyword>
<dbReference type="Proteomes" id="UP001500795">
    <property type="component" value="Unassembled WGS sequence"/>
</dbReference>
<dbReference type="EMBL" id="BAABCX010000006">
    <property type="protein sequence ID" value="GAA3548756.1"/>
    <property type="molecule type" value="Genomic_DNA"/>
</dbReference>
<evidence type="ECO:0000313" key="2">
    <source>
        <dbReference type="Proteomes" id="UP001500795"/>
    </source>
</evidence>
<accession>A0ABP6WC93</accession>
<gene>
    <name evidence="1" type="ORF">GCM10022394_31100</name>
</gene>
<comment type="caution">
    <text evidence="1">The sequence shown here is derived from an EMBL/GenBank/DDBJ whole genome shotgun (WGS) entry which is preliminary data.</text>
</comment>
<proteinExistence type="predicted"/>
<reference evidence="2" key="1">
    <citation type="journal article" date="2019" name="Int. J. Syst. Evol. Microbiol.">
        <title>The Global Catalogue of Microorganisms (GCM) 10K type strain sequencing project: providing services to taxonomists for standard genome sequencing and annotation.</title>
        <authorList>
            <consortium name="The Broad Institute Genomics Platform"/>
            <consortium name="The Broad Institute Genome Sequencing Center for Infectious Disease"/>
            <person name="Wu L."/>
            <person name="Ma J."/>
        </authorList>
    </citation>
    <scope>NUCLEOTIDE SEQUENCE [LARGE SCALE GENOMIC DNA]</scope>
    <source>
        <strain evidence="2">JCM 17110</strain>
    </source>
</reference>
<evidence type="ECO:0000313" key="1">
    <source>
        <dbReference type="EMBL" id="GAA3548756.1"/>
    </source>
</evidence>
<sequence>MRTGQTIENLRIGSKNIDDIKYRTHRDVQSLGKLFVFVLGLYFS</sequence>